<dbReference type="AlphaFoldDB" id="A0A9K3KEP9"/>
<dbReference type="PANTHER" id="PTHR10015:SF206">
    <property type="entry name" value="HSF-TYPE DNA-BINDING DOMAIN-CONTAINING PROTEIN"/>
    <property type="match status" value="1"/>
</dbReference>
<sequence>MAVTNEVSDEPVEKDSKMKASSAQTTVPFPWKLHEMLDRSDKDCFDHIVSWLPSENGFKVHDSKAFVDTVLPRFFRQTKYKSFQRQCNIWGFERLLQGPHKGGYTHVDFIRGQTSLCSRMKRQKIKGSGSSWNISPFCGIGETQGSLNVVNKDSTTSTFTANCDSGEDSFTDATRAISPSFSMPLVEGRNYNFLESTCTIKVISTESLSELKDNLCAPERVHAVPVSPVPHAILMTEKYDPTPQTGDSVNFEGQKFFFIHDTEFATTSNHGDQASSLRHQTHQRRLSLDLFAASRLDNDEGLVETLMAADAIPMADLSSISSSYFY</sequence>
<evidence type="ECO:0000313" key="6">
    <source>
        <dbReference type="Proteomes" id="UP000693970"/>
    </source>
</evidence>
<comment type="similarity">
    <text evidence="2">Belongs to the HSF family.</text>
</comment>
<name>A0A9K3KEP9_9STRA</name>
<dbReference type="Proteomes" id="UP000693970">
    <property type="component" value="Unassembled WGS sequence"/>
</dbReference>
<gene>
    <name evidence="5" type="ORF">IV203_007442</name>
</gene>
<dbReference type="OrthoDB" id="44005at2759"/>
<evidence type="ECO:0000256" key="2">
    <source>
        <dbReference type="RuleBase" id="RU004020"/>
    </source>
</evidence>
<evidence type="ECO:0000256" key="3">
    <source>
        <dbReference type="SAM" id="MobiDB-lite"/>
    </source>
</evidence>
<proteinExistence type="inferred from homology"/>
<dbReference type="Pfam" id="PF00447">
    <property type="entry name" value="HSF_DNA-bind"/>
    <property type="match status" value="1"/>
</dbReference>
<dbReference type="FunFam" id="1.10.10.10:FF:000479">
    <property type="entry name" value="Predicted protein"/>
    <property type="match status" value="1"/>
</dbReference>
<evidence type="ECO:0000256" key="1">
    <source>
        <dbReference type="ARBA" id="ARBA00023125"/>
    </source>
</evidence>
<accession>A0A9K3KEP9</accession>
<protein>
    <submittedName>
        <fullName evidence="5">HSF-type DNA-binding protein</fullName>
    </submittedName>
</protein>
<organism evidence="5 6">
    <name type="scientific">Nitzschia inconspicua</name>
    <dbReference type="NCBI Taxonomy" id="303405"/>
    <lineage>
        <taxon>Eukaryota</taxon>
        <taxon>Sar</taxon>
        <taxon>Stramenopiles</taxon>
        <taxon>Ochrophyta</taxon>
        <taxon>Bacillariophyta</taxon>
        <taxon>Bacillariophyceae</taxon>
        <taxon>Bacillariophycidae</taxon>
        <taxon>Bacillariales</taxon>
        <taxon>Bacillariaceae</taxon>
        <taxon>Nitzschia</taxon>
    </lineage>
</organism>
<dbReference type="InterPro" id="IPR000232">
    <property type="entry name" value="HSF_DNA-bd"/>
</dbReference>
<dbReference type="SMART" id="SM00415">
    <property type="entry name" value="HSF"/>
    <property type="match status" value="1"/>
</dbReference>
<feature type="domain" description="HSF-type DNA-binding" evidence="4">
    <location>
        <begin position="25"/>
        <end position="123"/>
    </location>
</feature>
<evidence type="ECO:0000313" key="5">
    <source>
        <dbReference type="EMBL" id="KAG7342349.1"/>
    </source>
</evidence>
<dbReference type="EMBL" id="JAGRRH010000025">
    <property type="protein sequence ID" value="KAG7342349.1"/>
    <property type="molecule type" value="Genomic_DNA"/>
</dbReference>
<comment type="caution">
    <text evidence="5">The sequence shown here is derived from an EMBL/GenBank/DDBJ whole genome shotgun (WGS) entry which is preliminary data.</text>
</comment>
<keyword evidence="6" id="KW-1185">Reference proteome</keyword>
<evidence type="ECO:0000259" key="4">
    <source>
        <dbReference type="SMART" id="SM00415"/>
    </source>
</evidence>
<reference evidence="5" key="1">
    <citation type="journal article" date="2021" name="Sci. Rep.">
        <title>Diploid genomic architecture of Nitzschia inconspicua, an elite biomass production diatom.</title>
        <authorList>
            <person name="Oliver A."/>
            <person name="Podell S."/>
            <person name="Pinowska A."/>
            <person name="Traller J.C."/>
            <person name="Smith S.R."/>
            <person name="McClure R."/>
            <person name="Beliaev A."/>
            <person name="Bohutskyi P."/>
            <person name="Hill E.A."/>
            <person name="Rabines A."/>
            <person name="Zheng H."/>
            <person name="Allen L.Z."/>
            <person name="Kuo A."/>
            <person name="Grigoriev I.V."/>
            <person name="Allen A.E."/>
            <person name="Hazlebeck D."/>
            <person name="Allen E.E."/>
        </authorList>
    </citation>
    <scope>NUCLEOTIDE SEQUENCE</scope>
    <source>
        <strain evidence="5">Hildebrandi</strain>
    </source>
</reference>
<dbReference type="PANTHER" id="PTHR10015">
    <property type="entry name" value="HEAT SHOCK TRANSCRIPTION FACTOR"/>
    <property type="match status" value="1"/>
</dbReference>
<reference evidence="5" key="2">
    <citation type="submission" date="2021-04" db="EMBL/GenBank/DDBJ databases">
        <authorList>
            <person name="Podell S."/>
        </authorList>
    </citation>
    <scope>NUCLEOTIDE SEQUENCE</scope>
    <source>
        <strain evidence="5">Hildebrandi</strain>
    </source>
</reference>
<feature type="region of interest" description="Disordered" evidence="3">
    <location>
        <begin position="1"/>
        <end position="21"/>
    </location>
</feature>
<dbReference type="GO" id="GO:0043565">
    <property type="term" value="F:sequence-specific DNA binding"/>
    <property type="evidence" value="ECO:0007669"/>
    <property type="project" value="InterPro"/>
</dbReference>
<keyword evidence="1 5" id="KW-0238">DNA-binding</keyword>
<dbReference type="GO" id="GO:0003700">
    <property type="term" value="F:DNA-binding transcription factor activity"/>
    <property type="evidence" value="ECO:0007669"/>
    <property type="project" value="InterPro"/>
</dbReference>